<evidence type="ECO:0000256" key="1">
    <source>
        <dbReference type="ARBA" id="ARBA00005750"/>
    </source>
</evidence>
<comment type="caution">
    <text evidence="6">The sequence shown here is derived from an EMBL/GenBank/DDBJ whole genome shotgun (WGS) entry which is preliminary data.</text>
</comment>
<name>A0A845DTA3_9BACI</name>
<dbReference type="InterPro" id="IPR016667">
    <property type="entry name" value="Caps_polysacc_synth_CpsB/CapC"/>
</dbReference>
<protein>
    <recommendedName>
        <fullName evidence="5">Tyrosine-protein phosphatase</fullName>
        <ecNumber evidence="5">3.1.3.48</ecNumber>
    </recommendedName>
</protein>
<evidence type="ECO:0000256" key="4">
    <source>
        <dbReference type="ARBA" id="ARBA00051722"/>
    </source>
</evidence>
<reference evidence="6 7" key="1">
    <citation type="submission" date="2019-11" db="EMBL/GenBank/DDBJ databases">
        <title>Genome sequences of 17 halophilic strains isolated from different environments.</title>
        <authorList>
            <person name="Furrow R.E."/>
        </authorList>
    </citation>
    <scope>NUCLEOTIDE SEQUENCE [LARGE SCALE GENOMIC DNA]</scope>
    <source>
        <strain evidence="6 7">22511_23_Filter</strain>
    </source>
</reference>
<evidence type="ECO:0000256" key="3">
    <source>
        <dbReference type="ARBA" id="ARBA00022912"/>
    </source>
</evidence>
<sequence>MIDLNCKILPGTGDGPESMQGSLAMAQKASDQGVETIVAAPRFQFERGPREVKLQCEELNKELFDQGIEVRILPGHEVKVYGELVDDLKNGYIIPMNEKTPYIYVVFSNKDIPHYAKQVLYDMQLEGYIPVIVHPEQNQVFQQQPDLLYQFVKNGAVTQVSAASLANKQGKPSQKLALQMIRHNLAHVVASHAVDDKKKGFFLRQAYDKIQKSFGSDVMYQFMENAHVLLDGEMVYTDPPERIKTKKTLGIFPFQS</sequence>
<dbReference type="Pfam" id="PF19567">
    <property type="entry name" value="CpsB_CapC"/>
    <property type="match status" value="1"/>
</dbReference>
<dbReference type="RefSeq" id="WP_160837987.1">
    <property type="nucleotide sequence ID" value="NZ_WMET01000003.1"/>
</dbReference>
<gene>
    <name evidence="6" type="ORF">GLW04_13100</name>
</gene>
<dbReference type="Gene3D" id="3.20.20.140">
    <property type="entry name" value="Metal-dependent hydrolases"/>
    <property type="match status" value="1"/>
</dbReference>
<dbReference type="PANTHER" id="PTHR39181">
    <property type="entry name" value="TYROSINE-PROTEIN PHOSPHATASE YWQE"/>
    <property type="match status" value="1"/>
</dbReference>
<comment type="catalytic activity">
    <reaction evidence="4 5">
        <text>O-phospho-L-tyrosyl-[protein] + H2O = L-tyrosyl-[protein] + phosphate</text>
        <dbReference type="Rhea" id="RHEA:10684"/>
        <dbReference type="Rhea" id="RHEA-COMP:10136"/>
        <dbReference type="Rhea" id="RHEA-COMP:20101"/>
        <dbReference type="ChEBI" id="CHEBI:15377"/>
        <dbReference type="ChEBI" id="CHEBI:43474"/>
        <dbReference type="ChEBI" id="CHEBI:46858"/>
        <dbReference type="ChEBI" id="CHEBI:61978"/>
        <dbReference type="EC" id="3.1.3.48"/>
    </reaction>
</comment>
<evidence type="ECO:0000256" key="5">
    <source>
        <dbReference type="PIRNR" id="PIRNR016557"/>
    </source>
</evidence>
<evidence type="ECO:0000256" key="2">
    <source>
        <dbReference type="ARBA" id="ARBA00022801"/>
    </source>
</evidence>
<dbReference type="PANTHER" id="PTHR39181:SF1">
    <property type="entry name" value="TYROSINE-PROTEIN PHOSPHATASE YWQE"/>
    <property type="match status" value="1"/>
</dbReference>
<dbReference type="GO" id="GO:0030145">
    <property type="term" value="F:manganese ion binding"/>
    <property type="evidence" value="ECO:0007669"/>
    <property type="project" value="UniProtKB-UniRule"/>
</dbReference>
<evidence type="ECO:0000313" key="6">
    <source>
        <dbReference type="EMBL" id="MYL20833.1"/>
    </source>
</evidence>
<dbReference type="EC" id="3.1.3.48" evidence="5"/>
<organism evidence="6 7">
    <name type="scientific">Halobacillus litoralis</name>
    <dbReference type="NCBI Taxonomy" id="45668"/>
    <lineage>
        <taxon>Bacteria</taxon>
        <taxon>Bacillati</taxon>
        <taxon>Bacillota</taxon>
        <taxon>Bacilli</taxon>
        <taxon>Bacillales</taxon>
        <taxon>Bacillaceae</taxon>
        <taxon>Halobacillus</taxon>
    </lineage>
</organism>
<comment type="similarity">
    <text evidence="1 5">Belongs to the metallo-dependent hydrolases superfamily. CpsB/CapC family.</text>
</comment>
<dbReference type="Proteomes" id="UP000460949">
    <property type="component" value="Unassembled WGS sequence"/>
</dbReference>
<dbReference type="AlphaFoldDB" id="A0A845DTA3"/>
<proteinExistence type="inferred from homology"/>
<dbReference type="PIRSF" id="PIRSF016557">
    <property type="entry name" value="Caps_synth_CpsB"/>
    <property type="match status" value="1"/>
</dbReference>
<accession>A0A845DTA3</accession>
<keyword evidence="3 5" id="KW-0904">Protein phosphatase</keyword>
<dbReference type="GO" id="GO:0004725">
    <property type="term" value="F:protein tyrosine phosphatase activity"/>
    <property type="evidence" value="ECO:0007669"/>
    <property type="project" value="UniProtKB-UniRule"/>
</dbReference>
<evidence type="ECO:0000313" key="7">
    <source>
        <dbReference type="Proteomes" id="UP000460949"/>
    </source>
</evidence>
<dbReference type="EMBL" id="WMET01000003">
    <property type="protein sequence ID" value="MYL20833.1"/>
    <property type="molecule type" value="Genomic_DNA"/>
</dbReference>
<keyword evidence="2 5" id="KW-0378">Hydrolase</keyword>